<evidence type="ECO:0000313" key="2">
    <source>
        <dbReference type="Proteomes" id="UP001151760"/>
    </source>
</evidence>
<name>A0ABQ5CHY8_9ASTR</name>
<sequence length="469" mass="54014">MPLVPLPEQLKETIIIVNMNALADLVDSVKIIPFSMFERLGLVNLRETTMLVEMTDMIKKSLRGIVEYVVIITDKFVFLVDFVIIDMVGDTRKTLISRRPFLETVHLCIDVFNKQISLVTENDRFLFELNETLSRPPTSFKSVCMAETTQEEESFNLLRIAGDLFSYESPLYIEFENFNCMLEINESNYDVCTSDTNPIMVKSGDLNLFWPTCDPYLEECNRGDSINIKDKNDNPKQWECFCDNERQGVKCEGIDFYDWVMIRFGNIEMDSEAKDMMYVEWLVQNYQDPHDDYIDETSTTPDEVTVYIHRSSYGITTPENEYGGSDNYRAPNIFLDPDYYFASSTRKSGEESKEKNLKVHHCDPDIAFCGTSYHITPSYDSDLEACPNGKEYDDRINQIEQLADEYELRMGKKGDILQDIWDKCGEVATAGKDERSLGKSSNHLENFKILEIDISRDLDFAQGSQGGRC</sequence>
<organism evidence="1 2">
    <name type="scientific">Tanacetum coccineum</name>
    <dbReference type="NCBI Taxonomy" id="301880"/>
    <lineage>
        <taxon>Eukaryota</taxon>
        <taxon>Viridiplantae</taxon>
        <taxon>Streptophyta</taxon>
        <taxon>Embryophyta</taxon>
        <taxon>Tracheophyta</taxon>
        <taxon>Spermatophyta</taxon>
        <taxon>Magnoliopsida</taxon>
        <taxon>eudicotyledons</taxon>
        <taxon>Gunneridae</taxon>
        <taxon>Pentapetalae</taxon>
        <taxon>asterids</taxon>
        <taxon>campanulids</taxon>
        <taxon>Asterales</taxon>
        <taxon>Asteraceae</taxon>
        <taxon>Asteroideae</taxon>
        <taxon>Anthemideae</taxon>
        <taxon>Anthemidinae</taxon>
        <taxon>Tanacetum</taxon>
    </lineage>
</organism>
<reference evidence="1" key="2">
    <citation type="submission" date="2022-01" db="EMBL/GenBank/DDBJ databases">
        <authorList>
            <person name="Yamashiro T."/>
            <person name="Shiraishi A."/>
            <person name="Satake H."/>
            <person name="Nakayama K."/>
        </authorList>
    </citation>
    <scope>NUCLEOTIDE SEQUENCE</scope>
</reference>
<dbReference type="InterPro" id="IPR021109">
    <property type="entry name" value="Peptidase_aspartic_dom_sf"/>
</dbReference>
<keyword evidence="1" id="KW-0548">Nucleotidyltransferase</keyword>
<evidence type="ECO:0000313" key="1">
    <source>
        <dbReference type="EMBL" id="GJT25471.1"/>
    </source>
</evidence>
<gene>
    <name evidence="1" type="ORF">Tco_0895408</name>
</gene>
<keyword evidence="2" id="KW-1185">Reference proteome</keyword>
<dbReference type="EMBL" id="BQNB010014217">
    <property type="protein sequence ID" value="GJT25471.1"/>
    <property type="molecule type" value="Genomic_DNA"/>
</dbReference>
<keyword evidence="1" id="KW-0695">RNA-directed DNA polymerase</keyword>
<dbReference type="Gene3D" id="2.40.70.10">
    <property type="entry name" value="Acid Proteases"/>
    <property type="match status" value="1"/>
</dbReference>
<protein>
    <submittedName>
        <fullName evidence="1">Reverse transcriptase domain-containing protein</fullName>
    </submittedName>
</protein>
<dbReference type="GO" id="GO:0003964">
    <property type="term" value="F:RNA-directed DNA polymerase activity"/>
    <property type="evidence" value="ECO:0007669"/>
    <property type="project" value="UniProtKB-KW"/>
</dbReference>
<proteinExistence type="predicted"/>
<keyword evidence="1" id="KW-0808">Transferase</keyword>
<dbReference type="PANTHER" id="PTHR33067">
    <property type="entry name" value="RNA-DIRECTED DNA POLYMERASE-RELATED"/>
    <property type="match status" value="1"/>
</dbReference>
<comment type="caution">
    <text evidence="1">The sequence shown here is derived from an EMBL/GenBank/DDBJ whole genome shotgun (WGS) entry which is preliminary data.</text>
</comment>
<reference evidence="1" key="1">
    <citation type="journal article" date="2022" name="Int. J. Mol. Sci.">
        <title>Draft Genome of Tanacetum Coccineum: Genomic Comparison of Closely Related Tanacetum-Family Plants.</title>
        <authorList>
            <person name="Yamashiro T."/>
            <person name="Shiraishi A."/>
            <person name="Nakayama K."/>
            <person name="Satake H."/>
        </authorList>
    </citation>
    <scope>NUCLEOTIDE SEQUENCE</scope>
</reference>
<dbReference type="Proteomes" id="UP001151760">
    <property type="component" value="Unassembled WGS sequence"/>
</dbReference>
<accession>A0ABQ5CHY8</accession>
<dbReference type="PANTHER" id="PTHR33067:SF35">
    <property type="entry name" value="ASPARTIC PEPTIDASE DDI1-TYPE DOMAIN-CONTAINING PROTEIN"/>
    <property type="match status" value="1"/>
</dbReference>